<dbReference type="EMBL" id="LR131273">
    <property type="protein sequence ID" value="VDR38226.1"/>
    <property type="molecule type" value="Genomic_DNA"/>
</dbReference>
<evidence type="ECO:0000313" key="4">
    <source>
        <dbReference type="EMBL" id="VDR38226.1"/>
    </source>
</evidence>
<dbReference type="RefSeq" id="WP_126195516.1">
    <property type="nucleotide sequence ID" value="NZ_CP085954.1"/>
</dbReference>
<reference evidence="3 6" key="2">
    <citation type="submission" date="2021-04" db="EMBL/GenBank/DDBJ databases">
        <title>Whole genome sequence analysis of a thiophenic sulfur metabolizing bacteria.</title>
        <authorList>
            <person name="Akhtar N."/>
            <person name="Akram J."/>
            <person name="Aslam A."/>
        </authorList>
    </citation>
    <scope>NUCLEOTIDE SEQUENCE [LARGE SCALE GENOMIC DNA]</scope>
    <source>
        <strain evidence="3 6">3OW</strain>
    </source>
</reference>
<dbReference type="OrthoDB" id="4775263at2"/>
<protein>
    <submittedName>
        <fullName evidence="4">Predicted metalloprotease</fullName>
    </submittedName>
</protein>
<feature type="transmembrane region" description="Helical" evidence="2">
    <location>
        <begin position="52"/>
        <end position="74"/>
    </location>
</feature>
<keyword evidence="4" id="KW-0378">Hydrolase</keyword>
<name>A0A3P8MBQ5_TSUPA</name>
<organism evidence="4 5">
    <name type="scientific">Tsukamurella paurometabola</name>
    <name type="common">Corynebacterium paurometabolum</name>
    <dbReference type="NCBI Taxonomy" id="2061"/>
    <lineage>
        <taxon>Bacteria</taxon>
        <taxon>Bacillati</taxon>
        <taxon>Actinomycetota</taxon>
        <taxon>Actinomycetes</taxon>
        <taxon>Mycobacteriales</taxon>
        <taxon>Tsukamurellaceae</taxon>
        <taxon>Tsukamurella</taxon>
    </lineage>
</organism>
<keyword evidence="4" id="KW-0482">Metalloprotease</keyword>
<evidence type="ECO:0000313" key="3">
    <source>
        <dbReference type="EMBL" id="MBS4102540.1"/>
    </source>
</evidence>
<accession>A0A3P8MBQ5</accession>
<dbReference type="EMBL" id="JAGXOE010000036">
    <property type="protein sequence ID" value="MBS4102540.1"/>
    <property type="molecule type" value="Genomic_DNA"/>
</dbReference>
<feature type="region of interest" description="Disordered" evidence="1">
    <location>
        <begin position="1"/>
        <end position="45"/>
    </location>
</feature>
<dbReference type="Proteomes" id="UP000271626">
    <property type="component" value="Chromosome"/>
</dbReference>
<evidence type="ECO:0000313" key="6">
    <source>
        <dbReference type="Proteomes" id="UP000676853"/>
    </source>
</evidence>
<keyword evidence="4" id="KW-0645">Protease</keyword>
<keyword evidence="2" id="KW-0812">Transmembrane</keyword>
<dbReference type="GO" id="GO:0008237">
    <property type="term" value="F:metallopeptidase activity"/>
    <property type="evidence" value="ECO:0007669"/>
    <property type="project" value="UniProtKB-KW"/>
</dbReference>
<keyword evidence="2" id="KW-1133">Transmembrane helix</keyword>
<dbReference type="Proteomes" id="UP000676853">
    <property type="component" value="Unassembled WGS sequence"/>
</dbReference>
<gene>
    <name evidence="3" type="ORF">KFZ73_14980</name>
    <name evidence="4" type="ORF">NCTC10741_01341</name>
</gene>
<sequence>MVQDENPLDRISSGPAPTGPNPWRSDRLPTGSPYSSGRSGTGGVRHPRRLGLAGWLTLVAAVVLLAGAVGWAAVSKSGRDDAGPLPGITGAATPPPAPSVDQISANSLFTTTLTAPATCPLPAWSTDRAAMQAFSQAATACLGGMWRLPTSRVEVFDPAPDGTVAGACTADKRIQSIITCDDVTMINYERARAGIGSQAGAALMWLSLDVAGRTERRSGVSADVDALVRTAGGPTSDQGAEYLRRRHLQNLCLAGATLTKLVGHGIQARDMEEASSEAASWTVISATSKDAVMARGTAQSWFDRGRLSPTQDVCRTAWSVPVDQVS</sequence>
<evidence type="ECO:0000256" key="2">
    <source>
        <dbReference type="SAM" id="Phobius"/>
    </source>
</evidence>
<keyword evidence="2" id="KW-0472">Membrane</keyword>
<dbReference type="AlphaFoldDB" id="A0A3P8MBQ5"/>
<proteinExistence type="predicted"/>
<reference evidence="4 5" key="1">
    <citation type="submission" date="2018-12" db="EMBL/GenBank/DDBJ databases">
        <authorList>
            <consortium name="Pathogen Informatics"/>
        </authorList>
    </citation>
    <scope>NUCLEOTIDE SEQUENCE [LARGE SCALE GENOMIC DNA]</scope>
    <source>
        <strain evidence="4 5">NCTC10741</strain>
    </source>
</reference>
<keyword evidence="6" id="KW-1185">Reference proteome</keyword>
<evidence type="ECO:0000256" key="1">
    <source>
        <dbReference type="SAM" id="MobiDB-lite"/>
    </source>
</evidence>
<evidence type="ECO:0000313" key="5">
    <source>
        <dbReference type="Proteomes" id="UP000271626"/>
    </source>
</evidence>
<dbReference type="GO" id="GO:0006508">
    <property type="term" value="P:proteolysis"/>
    <property type="evidence" value="ECO:0007669"/>
    <property type="project" value="UniProtKB-KW"/>
</dbReference>